<dbReference type="EC" id="3.6.1.27" evidence="3 14"/>
<dbReference type="PANTHER" id="PTHR30622">
    <property type="entry name" value="UNDECAPRENYL-DIPHOSPHATASE"/>
    <property type="match status" value="1"/>
</dbReference>
<dbReference type="GO" id="GO:0050380">
    <property type="term" value="F:undecaprenyl-diphosphatase activity"/>
    <property type="evidence" value="ECO:0007669"/>
    <property type="project" value="UniProtKB-EC"/>
</dbReference>
<evidence type="ECO:0000256" key="10">
    <source>
        <dbReference type="ARBA" id="ARBA00023251"/>
    </source>
</evidence>
<keyword evidence="9 14" id="KW-0472">Membrane</keyword>
<evidence type="ECO:0000256" key="4">
    <source>
        <dbReference type="ARBA" id="ARBA00021581"/>
    </source>
</evidence>
<evidence type="ECO:0000256" key="8">
    <source>
        <dbReference type="ARBA" id="ARBA00022989"/>
    </source>
</evidence>
<sequence>MNVSEWIQTALLAILQGLTEFLPISSSAHLILPSQLWGWDDQGLAFDVGVHVGTLLAVMFYFRREVLLMTRAWFRSLGGHTDAEGRLAWLVVLATLPALVAGFVGSEIIGVYGRSVLVIAGTTLIFGVLLGWADARRREQRTTTEMSVKDAGLIGLAQALALIPGTSRSGITITAALMLGFDRQSAARFSFLLSIPVILGAGTLKGLELYQEGSSTHWLQVGAGALIAGLSALACIHLFLKWLDRVGMKPFVIYRLLLGMLLLVTYFAWPGGAA</sequence>
<keyword evidence="6 14" id="KW-0812">Transmembrane</keyword>
<evidence type="ECO:0000256" key="5">
    <source>
        <dbReference type="ARBA" id="ARBA00022475"/>
    </source>
</evidence>
<feature type="transmembrane region" description="Helical" evidence="14">
    <location>
        <begin position="83"/>
        <end position="105"/>
    </location>
</feature>
<proteinExistence type="inferred from homology"/>
<dbReference type="InterPro" id="IPR003824">
    <property type="entry name" value="UppP"/>
</dbReference>
<keyword evidence="7 14" id="KW-0378">Hydrolase</keyword>
<comment type="subcellular location">
    <subcellularLocation>
        <location evidence="1 14">Cell membrane</location>
        <topology evidence="1 14">Multi-pass membrane protein</topology>
    </subcellularLocation>
</comment>
<dbReference type="PANTHER" id="PTHR30622:SF4">
    <property type="entry name" value="UNDECAPRENYL-DIPHOSPHATASE"/>
    <property type="match status" value="1"/>
</dbReference>
<comment type="function">
    <text evidence="14">Catalyzes the dephosphorylation of undecaprenyl diphosphate (UPP). Confers resistance to bacitracin.</text>
</comment>
<evidence type="ECO:0000256" key="13">
    <source>
        <dbReference type="ARBA" id="ARBA00047594"/>
    </source>
</evidence>
<evidence type="ECO:0000256" key="14">
    <source>
        <dbReference type="HAMAP-Rule" id="MF_01006"/>
    </source>
</evidence>
<protein>
    <recommendedName>
        <fullName evidence="4 14">Undecaprenyl-diphosphatase</fullName>
        <ecNumber evidence="3 14">3.6.1.27</ecNumber>
    </recommendedName>
    <alternativeName>
        <fullName evidence="12 14">Bacitracin resistance protein</fullName>
    </alternativeName>
    <alternativeName>
        <fullName evidence="11 14">Undecaprenyl pyrophosphate phosphatase</fullName>
    </alternativeName>
</protein>
<comment type="similarity">
    <text evidence="2 14">Belongs to the UppP family.</text>
</comment>
<feature type="transmembrane region" description="Helical" evidence="14">
    <location>
        <begin position="252"/>
        <end position="269"/>
    </location>
</feature>
<keyword evidence="16" id="KW-1185">Reference proteome</keyword>
<evidence type="ECO:0000313" key="16">
    <source>
        <dbReference type="Proteomes" id="UP000755551"/>
    </source>
</evidence>
<organism evidence="15 16">
    <name type="scientific">Marinobacterium weihaiense</name>
    <dbReference type="NCBI Taxonomy" id="2851016"/>
    <lineage>
        <taxon>Bacteria</taxon>
        <taxon>Pseudomonadati</taxon>
        <taxon>Pseudomonadota</taxon>
        <taxon>Gammaproteobacteria</taxon>
        <taxon>Oceanospirillales</taxon>
        <taxon>Oceanospirillaceae</taxon>
        <taxon>Marinobacterium</taxon>
    </lineage>
</organism>
<comment type="miscellaneous">
    <text evidence="14">Bacitracin is thought to be involved in the inhibition of peptidoglycan synthesis by sequestering undecaprenyl diphosphate, thereby reducing the pool of lipid carrier available.</text>
</comment>
<evidence type="ECO:0000256" key="7">
    <source>
        <dbReference type="ARBA" id="ARBA00022801"/>
    </source>
</evidence>
<keyword evidence="5 14" id="KW-1003">Cell membrane</keyword>
<evidence type="ECO:0000256" key="12">
    <source>
        <dbReference type="ARBA" id="ARBA00032932"/>
    </source>
</evidence>
<evidence type="ECO:0000256" key="11">
    <source>
        <dbReference type="ARBA" id="ARBA00032707"/>
    </source>
</evidence>
<comment type="catalytic activity">
    <reaction evidence="13 14">
        <text>di-trans,octa-cis-undecaprenyl diphosphate + H2O = di-trans,octa-cis-undecaprenyl phosphate + phosphate + H(+)</text>
        <dbReference type="Rhea" id="RHEA:28094"/>
        <dbReference type="ChEBI" id="CHEBI:15377"/>
        <dbReference type="ChEBI" id="CHEBI:15378"/>
        <dbReference type="ChEBI" id="CHEBI:43474"/>
        <dbReference type="ChEBI" id="CHEBI:58405"/>
        <dbReference type="ChEBI" id="CHEBI:60392"/>
        <dbReference type="EC" id="3.6.1.27"/>
    </reaction>
</comment>
<dbReference type="EMBL" id="JAHQZT010000009">
    <property type="protein sequence ID" value="MBV0933476.1"/>
    <property type="molecule type" value="Genomic_DNA"/>
</dbReference>
<keyword evidence="14" id="KW-0573">Peptidoglycan synthesis</keyword>
<evidence type="ECO:0000256" key="3">
    <source>
        <dbReference type="ARBA" id="ARBA00012374"/>
    </source>
</evidence>
<gene>
    <name evidence="14" type="primary">uppP</name>
    <name evidence="15" type="ORF">KTN04_09015</name>
</gene>
<feature type="transmembrane region" description="Helical" evidence="14">
    <location>
        <begin position="218"/>
        <end position="240"/>
    </location>
</feature>
<reference evidence="15 16" key="1">
    <citation type="submission" date="2021-06" db="EMBL/GenBank/DDBJ databases">
        <title>Bacterium isolated from marine sediment.</title>
        <authorList>
            <person name="Zhu K.-L."/>
            <person name="Du Z.-J."/>
            <person name="Liang Q.-Y."/>
        </authorList>
    </citation>
    <scope>NUCLEOTIDE SEQUENCE [LARGE SCALE GENOMIC DNA]</scope>
    <source>
        <strain evidence="15 16">A346</strain>
    </source>
</reference>
<evidence type="ECO:0000313" key="15">
    <source>
        <dbReference type="EMBL" id="MBV0933476.1"/>
    </source>
</evidence>
<dbReference type="NCBIfam" id="NF001393">
    <property type="entry name" value="PRK00281.2-4"/>
    <property type="match status" value="1"/>
</dbReference>
<comment type="caution">
    <text evidence="15">The sequence shown here is derived from an EMBL/GenBank/DDBJ whole genome shotgun (WGS) entry which is preliminary data.</text>
</comment>
<evidence type="ECO:0000256" key="9">
    <source>
        <dbReference type="ARBA" id="ARBA00023136"/>
    </source>
</evidence>
<keyword evidence="10 14" id="KW-0046">Antibiotic resistance</keyword>
<evidence type="ECO:0000256" key="6">
    <source>
        <dbReference type="ARBA" id="ARBA00022692"/>
    </source>
</evidence>
<dbReference type="HAMAP" id="MF_01006">
    <property type="entry name" value="Undec_diphosphatase"/>
    <property type="match status" value="1"/>
</dbReference>
<dbReference type="Pfam" id="PF02673">
    <property type="entry name" value="BacA"/>
    <property type="match status" value="1"/>
</dbReference>
<dbReference type="NCBIfam" id="TIGR00753">
    <property type="entry name" value="undec_PP_bacA"/>
    <property type="match status" value="1"/>
</dbReference>
<feature type="transmembrane region" description="Helical" evidence="14">
    <location>
        <begin position="43"/>
        <end position="62"/>
    </location>
</feature>
<accession>A0ABS6MCB1</accession>
<dbReference type="Proteomes" id="UP000755551">
    <property type="component" value="Unassembled WGS sequence"/>
</dbReference>
<evidence type="ECO:0000256" key="2">
    <source>
        <dbReference type="ARBA" id="ARBA00010621"/>
    </source>
</evidence>
<feature type="transmembrane region" description="Helical" evidence="14">
    <location>
        <begin position="111"/>
        <end position="133"/>
    </location>
</feature>
<keyword evidence="14" id="KW-0961">Cell wall biogenesis/degradation</keyword>
<name>A0ABS6MCB1_9GAMM</name>
<evidence type="ECO:0000256" key="1">
    <source>
        <dbReference type="ARBA" id="ARBA00004651"/>
    </source>
</evidence>
<keyword evidence="14" id="KW-0133">Cell shape</keyword>
<feature type="transmembrane region" description="Helical" evidence="14">
    <location>
        <begin position="186"/>
        <end position="206"/>
    </location>
</feature>
<dbReference type="RefSeq" id="WP_217334890.1">
    <property type="nucleotide sequence ID" value="NZ_JAHQZT010000009.1"/>
</dbReference>
<keyword evidence="8 14" id="KW-1133">Transmembrane helix</keyword>